<dbReference type="GO" id="GO:0015031">
    <property type="term" value="P:protein transport"/>
    <property type="evidence" value="ECO:0007669"/>
    <property type="project" value="UniProtKB-KW"/>
</dbReference>
<dbReference type="PANTHER" id="PTHR33446">
    <property type="entry name" value="PROTEIN TONB-RELATED"/>
    <property type="match status" value="1"/>
</dbReference>
<dbReference type="InterPro" id="IPR051045">
    <property type="entry name" value="TonB-dependent_transducer"/>
</dbReference>
<reference evidence="13 14" key="1">
    <citation type="submission" date="2018-05" db="EMBL/GenBank/DDBJ databases">
        <title>Genomic Encyclopedia of Type Strains, Phase I: the one thousand microbial genomes (KMG-I) project.</title>
        <authorList>
            <person name="Kyrpides N."/>
        </authorList>
    </citation>
    <scope>NUCLEOTIDE SEQUENCE [LARGE SCALE GENOMIC DNA]</scope>
    <source>
        <strain evidence="13 14">DSM 15611</strain>
    </source>
</reference>
<dbReference type="Proteomes" id="UP000248314">
    <property type="component" value="Unassembled WGS sequence"/>
</dbReference>
<dbReference type="STRING" id="1122991.GCA_000613445_03144"/>
<keyword evidence="7" id="KW-0653">Protein transport</keyword>
<sequence>MEIKKTHSANLENKRVTNYLLGLVVVLSFLFVGLEYNSQSRTFNLDDELPDDIFEEMEVLPEVEKNEMVSAAKPTAAPSITTKIKAVDTPVTLPEKVNMRNEEEEEGNEATRQQNETPTTAIEQPVPEPIADDNKPRIVQQMPEYPGGIVEFMKWLQRTLRYPPTAQQQGIQGSVMVSFIVNVDGTITEQKVVRGVNEELDAEALRVISNMPKWKPGLDKGKPCRTLFAIPIVFKL</sequence>
<evidence type="ECO:0000256" key="3">
    <source>
        <dbReference type="ARBA" id="ARBA00022448"/>
    </source>
</evidence>
<dbReference type="PROSITE" id="PS52015">
    <property type="entry name" value="TONB_CTD"/>
    <property type="match status" value="1"/>
</dbReference>
<comment type="caution">
    <text evidence="13">The sequence shown here is derived from an EMBL/GenBank/DDBJ whole genome shotgun (WGS) entry which is preliminary data.</text>
</comment>
<accession>A0A318I0R6</accession>
<dbReference type="GO" id="GO:0031992">
    <property type="term" value="F:energy transducer activity"/>
    <property type="evidence" value="ECO:0007669"/>
    <property type="project" value="TreeGrafter"/>
</dbReference>
<keyword evidence="6 11" id="KW-0812">Transmembrane</keyword>
<gene>
    <name evidence="13" type="ORF">EJ73_00414</name>
</gene>
<feature type="compositionally biased region" description="Polar residues" evidence="10">
    <location>
        <begin position="110"/>
        <end position="122"/>
    </location>
</feature>
<dbReference type="Gene3D" id="3.30.1150.10">
    <property type="match status" value="1"/>
</dbReference>
<evidence type="ECO:0000256" key="2">
    <source>
        <dbReference type="ARBA" id="ARBA00006555"/>
    </source>
</evidence>
<name>A0A318I0R6_9BACT</name>
<evidence type="ECO:0000256" key="11">
    <source>
        <dbReference type="SAM" id="Phobius"/>
    </source>
</evidence>
<feature type="transmembrane region" description="Helical" evidence="11">
    <location>
        <begin position="16"/>
        <end position="34"/>
    </location>
</feature>
<comment type="subcellular location">
    <subcellularLocation>
        <location evidence="1">Cell inner membrane</location>
        <topology evidence="1">Single-pass membrane protein</topology>
        <orientation evidence="1">Periplasmic side</orientation>
    </subcellularLocation>
</comment>
<evidence type="ECO:0000256" key="1">
    <source>
        <dbReference type="ARBA" id="ARBA00004383"/>
    </source>
</evidence>
<dbReference type="SUPFAM" id="SSF74653">
    <property type="entry name" value="TolA/TonB C-terminal domain"/>
    <property type="match status" value="1"/>
</dbReference>
<keyword evidence="14" id="KW-1185">Reference proteome</keyword>
<dbReference type="OrthoDB" id="9814002at2"/>
<dbReference type="Pfam" id="PF03544">
    <property type="entry name" value="TonB_C"/>
    <property type="match status" value="1"/>
</dbReference>
<evidence type="ECO:0000256" key="5">
    <source>
        <dbReference type="ARBA" id="ARBA00022519"/>
    </source>
</evidence>
<organism evidence="13 14">
    <name type="scientific">Hoylesella shahii DSM 15611 = JCM 12083</name>
    <dbReference type="NCBI Taxonomy" id="1122991"/>
    <lineage>
        <taxon>Bacteria</taxon>
        <taxon>Pseudomonadati</taxon>
        <taxon>Bacteroidota</taxon>
        <taxon>Bacteroidia</taxon>
        <taxon>Bacteroidales</taxon>
        <taxon>Prevotellaceae</taxon>
        <taxon>Hoylesella</taxon>
    </lineage>
</organism>
<feature type="domain" description="TonB C-terminal" evidence="12">
    <location>
        <begin position="147"/>
        <end position="236"/>
    </location>
</feature>
<evidence type="ECO:0000256" key="8">
    <source>
        <dbReference type="ARBA" id="ARBA00022989"/>
    </source>
</evidence>
<evidence type="ECO:0000256" key="6">
    <source>
        <dbReference type="ARBA" id="ARBA00022692"/>
    </source>
</evidence>
<keyword evidence="3" id="KW-0813">Transport</keyword>
<dbReference type="NCBIfam" id="TIGR01352">
    <property type="entry name" value="tonB_Cterm"/>
    <property type="match status" value="1"/>
</dbReference>
<dbReference type="InterPro" id="IPR037682">
    <property type="entry name" value="TonB_C"/>
</dbReference>
<evidence type="ECO:0000256" key="10">
    <source>
        <dbReference type="SAM" id="MobiDB-lite"/>
    </source>
</evidence>
<keyword evidence="5" id="KW-0997">Cell inner membrane</keyword>
<keyword evidence="9 11" id="KW-0472">Membrane</keyword>
<comment type="similarity">
    <text evidence="2">Belongs to the TonB family.</text>
</comment>
<dbReference type="PANTHER" id="PTHR33446:SF2">
    <property type="entry name" value="PROTEIN TONB"/>
    <property type="match status" value="1"/>
</dbReference>
<feature type="region of interest" description="Disordered" evidence="10">
    <location>
        <begin position="94"/>
        <end position="133"/>
    </location>
</feature>
<dbReference type="FunFam" id="3.30.1150.10:FF:000002">
    <property type="entry name" value="Energy transducer TonB"/>
    <property type="match status" value="1"/>
</dbReference>
<dbReference type="RefSeq" id="WP_025815275.1">
    <property type="nucleotide sequence ID" value="NZ_BAIZ01000002.1"/>
</dbReference>
<proteinExistence type="inferred from homology"/>
<dbReference type="GO" id="GO:0098797">
    <property type="term" value="C:plasma membrane protein complex"/>
    <property type="evidence" value="ECO:0007669"/>
    <property type="project" value="TreeGrafter"/>
</dbReference>
<evidence type="ECO:0000313" key="13">
    <source>
        <dbReference type="EMBL" id="PXX24172.1"/>
    </source>
</evidence>
<evidence type="ECO:0000256" key="4">
    <source>
        <dbReference type="ARBA" id="ARBA00022475"/>
    </source>
</evidence>
<dbReference type="GO" id="GO:0055085">
    <property type="term" value="P:transmembrane transport"/>
    <property type="evidence" value="ECO:0007669"/>
    <property type="project" value="InterPro"/>
</dbReference>
<protein>
    <submittedName>
        <fullName evidence="13">Protein TonB</fullName>
    </submittedName>
</protein>
<keyword evidence="4" id="KW-1003">Cell membrane</keyword>
<dbReference type="EMBL" id="QJJX01000003">
    <property type="protein sequence ID" value="PXX24172.1"/>
    <property type="molecule type" value="Genomic_DNA"/>
</dbReference>
<keyword evidence="8 11" id="KW-1133">Transmembrane helix</keyword>
<evidence type="ECO:0000313" key="14">
    <source>
        <dbReference type="Proteomes" id="UP000248314"/>
    </source>
</evidence>
<evidence type="ECO:0000259" key="12">
    <source>
        <dbReference type="PROSITE" id="PS52015"/>
    </source>
</evidence>
<evidence type="ECO:0000256" key="7">
    <source>
        <dbReference type="ARBA" id="ARBA00022927"/>
    </source>
</evidence>
<evidence type="ECO:0000256" key="9">
    <source>
        <dbReference type="ARBA" id="ARBA00023136"/>
    </source>
</evidence>
<dbReference type="InterPro" id="IPR006260">
    <property type="entry name" value="TonB/TolA_C"/>
</dbReference>
<dbReference type="AlphaFoldDB" id="A0A318I0R6"/>